<keyword evidence="2" id="KW-0238">DNA-binding</keyword>
<evidence type="ECO:0000313" key="6">
    <source>
        <dbReference type="Proteomes" id="UP001310022"/>
    </source>
</evidence>
<keyword evidence="1" id="KW-0805">Transcription regulation</keyword>
<dbReference type="SUPFAM" id="SSF46955">
    <property type="entry name" value="Putative DNA-binding domain"/>
    <property type="match status" value="1"/>
</dbReference>
<sequence length="295" mass="34246">MSNYSIKDLELLSGIKAHTLRIWEQRYNFLKPQRTDTNIRYYTDRDLKLILNVSLLKENGLRISNIAKMEESEMRDHVIRITDSKTTYPEQIYALTLAMVELDEERFEKIMGSNILKYGFENTMVNIIYPFMARVGLLWQTGGINPAQEHFISNLVRQKLMVAIDSQYVSNSEFKHKYMLFLPDGELHDIGLLFANYLLRNRKNKTFYLGQSLPFEELTSIFEIHQPDFLLTIITSVPGSYLEVQKFVDNMSAAFPKTTILISGPQVVGQGIIEPENVIVLNKFQDLVDFIEEQE</sequence>
<proteinExistence type="predicted"/>
<reference evidence="5 6" key="1">
    <citation type="submission" date="2021-12" db="EMBL/GenBank/DDBJ databases">
        <title>Genome sequencing of bacteria with rrn-lacking chromosome and rrn-plasmid.</title>
        <authorList>
            <person name="Anda M."/>
            <person name="Iwasaki W."/>
        </authorList>
    </citation>
    <scope>NUCLEOTIDE SEQUENCE [LARGE SCALE GENOMIC DNA]</scope>
    <source>
        <strain evidence="5 6">NBRC 15940</strain>
    </source>
</reference>
<dbReference type="SUPFAM" id="SSF52242">
    <property type="entry name" value="Cobalamin (vitamin B12)-binding domain"/>
    <property type="match status" value="1"/>
</dbReference>
<dbReference type="EMBL" id="BQKE01000001">
    <property type="protein sequence ID" value="GJM59579.1"/>
    <property type="molecule type" value="Genomic_DNA"/>
</dbReference>
<dbReference type="RefSeq" id="WP_053406276.1">
    <property type="nucleotide sequence ID" value="NZ_BQKE01000001.1"/>
</dbReference>
<organism evidence="5 6">
    <name type="scientific">Persicobacter diffluens</name>
    <dbReference type="NCBI Taxonomy" id="981"/>
    <lineage>
        <taxon>Bacteria</taxon>
        <taxon>Pseudomonadati</taxon>
        <taxon>Bacteroidota</taxon>
        <taxon>Cytophagia</taxon>
        <taxon>Cytophagales</taxon>
        <taxon>Persicobacteraceae</taxon>
        <taxon>Persicobacter</taxon>
    </lineage>
</organism>
<dbReference type="Gene3D" id="1.10.1240.10">
    <property type="entry name" value="Methionine synthase domain"/>
    <property type="match status" value="1"/>
</dbReference>
<keyword evidence="3" id="KW-0804">Transcription</keyword>
<dbReference type="Proteomes" id="UP001310022">
    <property type="component" value="Unassembled WGS sequence"/>
</dbReference>
<dbReference type="InterPro" id="IPR036594">
    <property type="entry name" value="Meth_synthase_dom"/>
</dbReference>
<dbReference type="Gene3D" id="3.40.50.280">
    <property type="entry name" value="Cobalamin-binding domain"/>
    <property type="match status" value="1"/>
</dbReference>
<dbReference type="Gene3D" id="1.10.1660.10">
    <property type="match status" value="1"/>
</dbReference>
<dbReference type="InterPro" id="IPR009061">
    <property type="entry name" value="DNA-bd_dom_put_sf"/>
</dbReference>
<feature type="domain" description="HTH merR-type" evidence="4">
    <location>
        <begin position="3"/>
        <end position="72"/>
    </location>
</feature>
<evidence type="ECO:0000259" key="4">
    <source>
        <dbReference type="PROSITE" id="PS50937"/>
    </source>
</evidence>
<dbReference type="Pfam" id="PF02607">
    <property type="entry name" value="B12-binding_2"/>
    <property type="match status" value="1"/>
</dbReference>
<keyword evidence="6" id="KW-1185">Reference proteome</keyword>
<dbReference type="InterPro" id="IPR000551">
    <property type="entry name" value="MerR-type_HTH_dom"/>
</dbReference>
<dbReference type="PANTHER" id="PTHR30204:SF67">
    <property type="entry name" value="HTH-TYPE TRANSCRIPTIONAL REGULATOR MLRA-RELATED"/>
    <property type="match status" value="1"/>
</dbReference>
<evidence type="ECO:0000313" key="5">
    <source>
        <dbReference type="EMBL" id="GJM59579.1"/>
    </source>
</evidence>
<evidence type="ECO:0000256" key="1">
    <source>
        <dbReference type="ARBA" id="ARBA00023015"/>
    </source>
</evidence>
<name>A0AAN4VT05_9BACT</name>
<dbReference type="PANTHER" id="PTHR30204">
    <property type="entry name" value="REDOX-CYCLING DRUG-SENSING TRANSCRIPTIONAL ACTIVATOR SOXR"/>
    <property type="match status" value="1"/>
</dbReference>
<dbReference type="AlphaFoldDB" id="A0AAN4VT05"/>
<dbReference type="GO" id="GO:0003700">
    <property type="term" value="F:DNA-binding transcription factor activity"/>
    <property type="evidence" value="ECO:0007669"/>
    <property type="project" value="InterPro"/>
</dbReference>
<comment type="caution">
    <text evidence="5">The sequence shown here is derived from an EMBL/GenBank/DDBJ whole genome shotgun (WGS) entry which is preliminary data.</text>
</comment>
<gene>
    <name evidence="5" type="ORF">PEDI_01310</name>
</gene>
<dbReference type="InterPro" id="IPR036724">
    <property type="entry name" value="Cobalamin-bd_sf"/>
</dbReference>
<dbReference type="InterPro" id="IPR047057">
    <property type="entry name" value="MerR_fam"/>
</dbReference>
<dbReference type="SMART" id="SM00422">
    <property type="entry name" value="HTH_MERR"/>
    <property type="match status" value="1"/>
</dbReference>
<accession>A0AAN4VT05</accession>
<evidence type="ECO:0000256" key="2">
    <source>
        <dbReference type="ARBA" id="ARBA00023125"/>
    </source>
</evidence>
<dbReference type="PROSITE" id="PS50937">
    <property type="entry name" value="HTH_MERR_2"/>
    <property type="match status" value="1"/>
</dbReference>
<dbReference type="GO" id="GO:0003677">
    <property type="term" value="F:DNA binding"/>
    <property type="evidence" value="ECO:0007669"/>
    <property type="project" value="UniProtKB-KW"/>
</dbReference>
<dbReference type="CDD" id="cd01104">
    <property type="entry name" value="HTH_MlrA-CarA"/>
    <property type="match status" value="1"/>
</dbReference>
<protein>
    <submittedName>
        <fullName evidence="5">MerR family transcriptional regulator</fullName>
    </submittedName>
</protein>
<dbReference type="InterPro" id="IPR003759">
    <property type="entry name" value="Cbl-bd_cap"/>
</dbReference>
<dbReference type="GO" id="GO:0046872">
    <property type="term" value="F:metal ion binding"/>
    <property type="evidence" value="ECO:0007669"/>
    <property type="project" value="InterPro"/>
</dbReference>
<dbReference type="GO" id="GO:0031419">
    <property type="term" value="F:cobalamin binding"/>
    <property type="evidence" value="ECO:0007669"/>
    <property type="project" value="InterPro"/>
</dbReference>
<dbReference type="Pfam" id="PF13411">
    <property type="entry name" value="MerR_1"/>
    <property type="match status" value="1"/>
</dbReference>
<evidence type="ECO:0000256" key="3">
    <source>
        <dbReference type="ARBA" id="ARBA00023163"/>
    </source>
</evidence>